<dbReference type="Pfam" id="PF01547">
    <property type="entry name" value="SBP_bac_1"/>
    <property type="match status" value="1"/>
</dbReference>
<name>A0A7W7WKJ7_9ACTN</name>
<feature type="signal peptide" evidence="6">
    <location>
        <begin position="1"/>
        <end position="35"/>
    </location>
</feature>
<sequence length="445" mass="46893">MSLTPAARRRRVRAAAALTAAAVTLSLLTACGSGAEDTAAADDGQPVSITFWGWAKGTQDVVNAFNASHKNVQVKFESIPSGVAGGYAKISNAVKAGNAPDVFNTEYGQLPDFVSQGAVQDITKLVSADLKAKYLPQAVELTTLGRAVWAIPLDAAPQAFFYRKDLFDKAGITAPPKTWDEYRAAAQKLKQADPNSRIGTFFPDDPSTFEALAWQNGAHWFTGVGDTWNIDLGSSQTKRVTDYWQQLVSDDLVRVQPSFSQQWTASLQKGETAGYVGAAWGGGVLKGTVPDATGKWAVAPVPTWDGAPASGMLGGTTFAVSKDSKKAKAALEFATWATTTPEGIQARISSGTSSMYPAAPELVPVAKAAFKTDFYGGQDIYSVFVKAAESIKQGWQWGPAMGATNTAIKDTLGKLGQGGTVQGAVDAGQQATVAELKNRGLKVAQ</sequence>
<proteinExistence type="predicted"/>
<feature type="chain" id="PRO_5031184449" evidence="6">
    <location>
        <begin position="36"/>
        <end position="445"/>
    </location>
</feature>
<dbReference type="Proteomes" id="UP000573327">
    <property type="component" value="Unassembled WGS sequence"/>
</dbReference>
<keyword evidence="3" id="KW-0472">Membrane</keyword>
<evidence type="ECO:0000256" key="5">
    <source>
        <dbReference type="ARBA" id="ARBA00023288"/>
    </source>
</evidence>
<keyword evidence="7" id="KW-0813">Transport</keyword>
<dbReference type="InterPro" id="IPR050490">
    <property type="entry name" value="Bact_solute-bd_prot1"/>
</dbReference>
<reference evidence="7 8" key="1">
    <citation type="submission" date="2020-08" db="EMBL/GenBank/DDBJ databases">
        <title>Sequencing the genomes of 1000 actinobacteria strains.</title>
        <authorList>
            <person name="Klenk H.-P."/>
        </authorList>
    </citation>
    <scope>NUCLEOTIDE SEQUENCE [LARGE SCALE GENOMIC DNA]</scope>
    <source>
        <strain evidence="7 8">DSM 44786</strain>
    </source>
</reference>
<comment type="caution">
    <text evidence="7">The sequence shown here is derived from an EMBL/GenBank/DDBJ whole genome shotgun (WGS) entry which is preliminary data.</text>
</comment>
<dbReference type="AlphaFoldDB" id="A0A7W7WKJ7"/>
<keyword evidence="5" id="KW-0449">Lipoprotein</keyword>
<dbReference type="EMBL" id="JACHJR010000001">
    <property type="protein sequence ID" value="MBB4950491.1"/>
    <property type="molecule type" value="Genomic_DNA"/>
</dbReference>
<dbReference type="InterPro" id="IPR006059">
    <property type="entry name" value="SBP"/>
</dbReference>
<dbReference type="PANTHER" id="PTHR43649">
    <property type="entry name" value="ARABINOSE-BINDING PROTEIN-RELATED"/>
    <property type="match status" value="1"/>
</dbReference>
<accession>A0A7W7WKJ7</accession>
<dbReference type="SUPFAM" id="SSF53850">
    <property type="entry name" value="Periplasmic binding protein-like II"/>
    <property type="match status" value="1"/>
</dbReference>
<dbReference type="Gene3D" id="3.40.190.10">
    <property type="entry name" value="Periplasmic binding protein-like II"/>
    <property type="match status" value="1"/>
</dbReference>
<gene>
    <name evidence="7" type="ORF">F4556_006026</name>
</gene>
<evidence type="ECO:0000256" key="1">
    <source>
        <dbReference type="ARBA" id="ARBA00022475"/>
    </source>
</evidence>
<dbReference type="PANTHER" id="PTHR43649:SF33">
    <property type="entry name" value="POLYGALACTURONAN_RHAMNOGALACTURONAN-BINDING PROTEIN YTCQ"/>
    <property type="match status" value="1"/>
</dbReference>
<evidence type="ECO:0000256" key="3">
    <source>
        <dbReference type="ARBA" id="ARBA00023136"/>
    </source>
</evidence>
<keyword evidence="4" id="KW-0564">Palmitate</keyword>
<keyword evidence="1" id="KW-1003">Cell membrane</keyword>
<keyword evidence="2 6" id="KW-0732">Signal</keyword>
<evidence type="ECO:0000256" key="4">
    <source>
        <dbReference type="ARBA" id="ARBA00023139"/>
    </source>
</evidence>
<evidence type="ECO:0000313" key="8">
    <source>
        <dbReference type="Proteomes" id="UP000573327"/>
    </source>
</evidence>
<dbReference type="CDD" id="cd13585">
    <property type="entry name" value="PBP2_TMBP_like"/>
    <property type="match status" value="1"/>
</dbReference>
<evidence type="ECO:0000313" key="7">
    <source>
        <dbReference type="EMBL" id="MBB4950491.1"/>
    </source>
</evidence>
<organism evidence="7 8">
    <name type="scientific">Kitasatospora gansuensis</name>
    <dbReference type="NCBI Taxonomy" id="258050"/>
    <lineage>
        <taxon>Bacteria</taxon>
        <taxon>Bacillati</taxon>
        <taxon>Actinomycetota</taxon>
        <taxon>Actinomycetes</taxon>
        <taxon>Kitasatosporales</taxon>
        <taxon>Streptomycetaceae</taxon>
        <taxon>Kitasatospora</taxon>
    </lineage>
</organism>
<evidence type="ECO:0000256" key="2">
    <source>
        <dbReference type="ARBA" id="ARBA00022729"/>
    </source>
</evidence>
<evidence type="ECO:0000256" key="6">
    <source>
        <dbReference type="SAM" id="SignalP"/>
    </source>
</evidence>
<keyword evidence="7" id="KW-0762">Sugar transport</keyword>
<keyword evidence="8" id="KW-1185">Reference proteome</keyword>
<protein>
    <submittedName>
        <fullName evidence="7">Multiple sugar transport system substrate-binding protein</fullName>
    </submittedName>
</protein>
<dbReference type="RefSeq" id="WP_184921689.1">
    <property type="nucleotide sequence ID" value="NZ_JACHJR010000001.1"/>
</dbReference>